<feature type="non-terminal residue" evidence="1">
    <location>
        <position position="1"/>
    </location>
</feature>
<gene>
    <name evidence="1" type="ORF">METZ01_LOCUS264082</name>
</gene>
<evidence type="ECO:0000313" key="1">
    <source>
        <dbReference type="EMBL" id="SVC11228.1"/>
    </source>
</evidence>
<accession>A0A382JHP9</accession>
<sequence length="24" mass="2684">RRLSMLPTSTAWPCCSPAHASFYT</sequence>
<protein>
    <submittedName>
        <fullName evidence="1">Uncharacterized protein</fullName>
    </submittedName>
</protein>
<reference evidence="1" key="1">
    <citation type="submission" date="2018-05" db="EMBL/GenBank/DDBJ databases">
        <authorList>
            <person name="Lanie J.A."/>
            <person name="Ng W.-L."/>
            <person name="Kazmierczak K.M."/>
            <person name="Andrzejewski T.M."/>
            <person name="Davidsen T.M."/>
            <person name="Wayne K.J."/>
            <person name="Tettelin H."/>
            <person name="Glass J.I."/>
            <person name="Rusch D."/>
            <person name="Podicherti R."/>
            <person name="Tsui H.-C.T."/>
            <person name="Winkler M.E."/>
        </authorList>
    </citation>
    <scope>NUCLEOTIDE SEQUENCE</scope>
</reference>
<dbReference type="AlphaFoldDB" id="A0A382JHP9"/>
<organism evidence="1">
    <name type="scientific">marine metagenome</name>
    <dbReference type="NCBI Taxonomy" id="408172"/>
    <lineage>
        <taxon>unclassified sequences</taxon>
        <taxon>metagenomes</taxon>
        <taxon>ecological metagenomes</taxon>
    </lineage>
</organism>
<dbReference type="EMBL" id="UINC01074237">
    <property type="protein sequence ID" value="SVC11228.1"/>
    <property type="molecule type" value="Genomic_DNA"/>
</dbReference>
<name>A0A382JHP9_9ZZZZ</name>
<feature type="non-terminal residue" evidence="1">
    <location>
        <position position="24"/>
    </location>
</feature>
<proteinExistence type="predicted"/>